<sequence length="172" mass="18187">MHPYNRIPSSGQSTPSPPPSPLRSPASAAPSRGGLPLASSPVGPSPNVLLGSSYRYSSVARGFSSSLPSSTSPACCFTWVPSPSTSFPSSSTARLPALSTGARRFTPSSAPKWILIIRPAIRSVLGPILISTVWKHSYKSGEWQPCVNRSSGGMNYVLEGLDQIQLFLEVLC</sequence>
<reference evidence="2 3" key="1">
    <citation type="journal article" date="2018" name="PLoS Genet.">
        <title>Population sequencing reveals clonal diversity and ancestral inbreeding in the grapevine cultivar Chardonnay.</title>
        <authorList>
            <person name="Roach M.J."/>
            <person name="Johnson D.L."/>
            <person name="Bohlmann J."/>
            <person name="van Vuuren H.J."/>
            <person name="Jones S.J."/>
            <person name="Pretorius I.S."/>
            <person name="Schmidt S.A."/>
            <person name="Borneman A.R."/>
        </authorList>
    </citation>
    <scope>NUCLEOTIDE SEQUENCE [LARGE SCALE GENOMIC DNA]</scope>
    <source>
        <strain evidence="3">cv. Chardonnay</strain>
        <tissue evidence="2">Leaf</tissue>
    </source>
</reference>
<name>A0A438C137_VITVI</name>
<protein>
    <submittedName>
        <fullName evidence="2">Uncharacterized protein</fullName>
    </submittedName>
</protein>
<dbReference type="Proteomes" id="UP000288805">
    <property type="component" value="Unassembled WGS sequence"/>
</dbReference>
<gene>
    <name evidence="2" type="ORF">CK203_070618</name>
</gene>
<evidence type="ECO:0000313" key="3">
    <source>
        <dbReference type="Proteomes" id="UP000288805"/>
    </source>
</evidence>
<evidence type="ECO:0000256" key="1">
    <source>
        <dbReference type="SAM" id="MobiDB-lite"/>
    </source>
</evidence>
<evidence type="ECO:0000313" key="2">
    <source>
        <dbReference type="EMBL" id="RVW16935.1"/>
    </source>
</evidence>
<feature type="region of interest" description="Disordered" evidence="1">
    <location>
        <begin position="1"/>
        <end position="44"/>
    </location>
</feature>
<comment type="caution">
    <text evidence="2">The sequence shown here is derived from an EMBL/GenBank/DDBJ whole genome shotgun (WGS) entry which is preliminary data.</text>
</comment>
<dbReference type="AlphaFoldDB" id="A0A438C137"/>
<accession>A0A438C137</accession>
<dbReference type="EMBL" id="QGNW01002582">
    <property type="protein sequence ID" value="RVW16935.1"/>
    <property type="molecule type" value="Genomic_DNA"/>
</dbReference>
<organism evidence="2 3">
    <name type="scientific">Vitis vinifera</name>
    <name type="common">Grape</name>
    <dbReference type="NCBI Taxonomy" id="29760"/>
    <lineage>
        <taxon>Eukaryota</taxon>
        <taxon>Viridiplantae</taxon>
        <taxon>Streptophyta</taxon>
        <taxon>Embryophyta</taxon>
        <taxon>Tracheophyta</taxon>
        <taxon>Spermatophyta</taxon>
        <taxon>Magnoliopsida</taxon>
        <taxon>eudicotyledons</taxon>
        <taxon>Gunneridae</taxon>
        <taxon>Pentapetalae</taxon>
        <taxon>rosids</taxon>
        <taxon>Vitales</taxon>
        <taxon>Vitaceae</taxon>
        <taxon>Viteae</taxon>
        <taxon>Vitis</taxon>
    </lineage>
</organism>
<feature type="compositionally biased region" description="Low complexity" evidence="1">
    <location>
        <begin position="23"/>
        <end position="36"/>
    </location>
</feature>
<proteinExistence type="predicted"/>